<dbReference type="PROSITE" id="PS00041">
    <property type="entry name" value="HTH_ARAC_FAMILY_1"/>
    <property type="match status" value="1"/>
</dbReference>
<dbReference type="InterPro" id="IPR009057">
    <property type="entry name" value="Homeodomain-like_sf"/>
</dbReference>
<dbReference type="InterPro" id="IPR018060">
    <property type="entry name" value="HTH_AraC"/>
</dbReference>
<dbReference type="Gene3D" id="1.10.10.60">
    <property type="entry name" value="Homeodomain-like"/>
    <property type="match status" value="1"/>
</dbReference>
<dbReference type="SUPFAM" id="SSF46689">
    <property type="entry name" value="Homeodomain-like"/>
    <property type="match status" value="1"/>
</dbReference>
<dbReference type="Pfam" id="PF12852">
    <property type="entry name" value="Cupin_6"/>
    <property type="match status" value="1"/>
</dbReference>
<keyword evidence="3" id="KW-0010">Activator</keyword>
<dbReference type="InterPro" id="IPR032783">
    <property type="entry name" value="AraC_lig"/>
</dbReference>
<dbReference type="EMBL" id="BAABWN010000007">
    <property type="protein sequence ID" value="GAA6168613.1"/>
    <property type="molecule type" value="Genomic_DNA"/>
</dbReference>
<keyword evidence="1" id="KW-0805">Transcription regulation</keyword>
<dbReference type="RefSeq" id="WP_233089147.1">
    <property type="nucleotide sequence ID" value="NZ_BAABWN010000007.1"/>
</dbReference>
<dbReference type="Pfam" id="PF12833">
    <property type="entry name" value="HTH_18"/>
    <property type="match status" value="1"/>
</dbReference>
<dbReference type="InterPro" id="IPR050204">
    <property type="entry name" value="AraC_XylS_family_regulators"/>
</dbReference>
<dbReference type="SMART" id="SM00342">
    <property type="entry name" value="HTH_ARAC"/>
    <property type="match status" value="1"/>
</dbReference>
<dbReference type="SUPFAM" id="SSF51215">
    <property type="entry name" value="Regulatory protein AraC"/>
    <property type="match status" value="1"/>
</dbReference>
<evidence type="ECO:0000313" key="7">
    <source>
        <dbReference type="Proteomes" id="UP001465153"/>
    </source>
</evidence>
<dbReference type="PANTHER" id="PTHR46796:SF7">
    <property type="entry name" value="ARAC FAMILY TRANSCRIPTIONAL REGULATOR"/>
    <property type="match status" value="1"/>
</dbReference>
<evidence type="ECO:0000256" key="2">
    <source>
        <dbReference type="ARBA" id="ARBA00023125"/>
    </source>
</evidence>
<dbReference type="PANTHER" id="PTHR46796">
    <property type="entry name" value="HTH-TYPE TRANSCRIPTIONAL ACTIVATOR RHAS-RELATED"/>
    <property type="match status" value="1"/>
</dbReference>
<gene>
    <name evidence="6" type="ORF">NBRC116591_24240</name>
</gene>
<feature type="domain" description="HTH araC/xylS-type" evidence="5">
    <location>
        <begin position="209"/>
        <end position="307"/>
    </location>
</feature>
<evidence type="ECO:0000259" key="5">
    <source>
        <dbReference type="PROSITE" id="PS01124"/>
    </source>
</evidence>
<keyword evidence="7" id="KW-1185">Reference proteome</keyword>
<sequence>MSIRTDYSIDQPDALSSVVSKLDLRAEVYMDGRFCGNWAVDTSGHRKMPFHLIAHGEAWLHFENQPPTRMGAGDMVVFPRDDQHIICHGRNPPDQKWINQPPEVLQHLEETPDTRMICGFFEFRNQTSWPLLDSLDSMIFLGLQQMSETPSLRLLIDLLVAELQRKDAGFHATVNQISFLMFIEILRLQIRRGYVKEGLLTAFFDPKLSNVLTAIHNQPQESWTLEKLSKLALMGRSTFAQYFHEKVGIPAMQYLSQWRMTVATNLLKTTDLSIAQISDQVGYETEAAFRKAYKNRVGIPPGQIRKTN</sequence>
<dbReference type="InterPro" id="IPR018062">
    <property type="entry name" value="HTH_AraC-typ_CS"/>
</dbReference>
<proteinExistence type="predicted"/>
<keyword evidence="2" id="KW-0238">DNA-binding</keyword>
<evidence type="ECO:0000313" key="6">
    <source>
        <dbReference type="EMBL" id="GAA6168613.1"/>
    </source>
</evidence>
<name>A0ABQ0AAE2_9GAMM</name>
<organism evidence="6 7">
    <name type="scientific">Sessilibacter corallicola</name>
    <dbReference type="NCBI Taxonomy" id="2904075"/>
    <lineage>
        <taxon>Bacteria</taxon>
        <taxon>Pseudomonadati</taxon>
        <taxon>Pseudomonadota</taxon>
        <taxon>Gammaproteobacteria</taxon>
        <taxon>Cellvibrionales</taxon>
        <taxon>Cellvibrionaceae</taxon>
        <taxon>Sessilibacter</taxon>
    </lineage>
</organism>
<comment type="caution">
    <text evidence="6">The sequence shown here is derived from an EMBL/GenBank/DDBJ whole genome shotgun (WGS) entry which is preliminary data.</text>
</comment>
<accession>A0ABQ0AAE2</accession>
<evidence type="ECO:0000256" key="4">
    <source>
        <dbReference type="ARBA" id="ARBA00023163"/>
    </source>
</evidence>
<reference evidence="6 7" key="1">
    <citation type="submission" date="2024-04" db="EMBL/GenBank/DDBJ databases">
        <title>Draft genome sequence of Sessilibacter corallicola NBRC 116591.</title>
        <authorList>
            <person name="Miyakawa T."/>
            <person name="Kusuya Y."/>
            <person name="Miura T."/>
        </authorList>
    </citation>
    <scope>NUCLEOTIDE SEQUENCE [LARGE SCALE GENOMIC DNA]</scope>
    <source>
        <strain evidence="6 7">KU-00831-HH</strain>
    </source>
</reference>
<dbReference type="InterPro" id="IPR037923">
    <property type="entry name" value="HTH-like"/>
</dbReference>
<dbReference type="PROSITE" id="PS01124">
    <property type="entry name" value="HTH_ARAC_FAMILY_2"/>
    <property type="match status" value="1"/>
</dbReference>
<evidence type="ECO:0000256" key="3">
    <source>
        <dbReference type="ARBA" id="ARBA00023159"/>
    </source>
</evidence>
<evidence type="ECO:0000256" key="1">
    <source>
        <dbReference type="ARBA" id="ARBA00023015"/>
    </source>
</evidence>
<dbReference type="Proteomes" id="UP001465153">
    <property type="component" value="Unassembled WGS sequence"/>
</dbReference>
<protein>
    <submittedName>
        <fullName evidence="6">AraC family transcriptional regulator</fullName>
    </submittedName>
</protein>
<keyword evidence="4" id="KW-0804">Transcription</keyword>